<dbReference type="Pfam" id="PF05635">
    <property type="entry name" value="23S_rRNA_IVP"/>
    <property type="match status" value="1"/>
</dbReference>
<dbReference type="InterPro" id="IPR012657">
    <property type="entry name" value="23S_rRNA-intervening_sequence"/>
</dbReference>
<dbReference type="EMBL" id="MHIB01000006">
    <property type="protein sequence ID" value="OGY45068.1"/>
    <property type="molecule type" value="Genomic_DNA"/>
</dbReference>
<evidence type="ECO:0008006" key="3">
    <source>
        <dbReference type="Google" id="ProtNLM"/>
    </source>
</evidence>
<dbReference type="PANTHER" id="PTHR38471">
    <property type="entry name" value="FOUR HELIX BUNDLE PROTEIN"/>
    <property type="match status" value="1"/>
</dbReference>
<evidence type="ECO:0000313" key="2">
    <source>
        <dbReference type="Proteomes" id="UP000178930"/>
    </source>
</evidence>
<accession>A0A1G1XYF8</accession>
<evidence type="ECO:0000313" key="1">
    <source>
        <dbReference type="EMBL" id="OGY45068.1"/>
    </source>
</evidence>
<dbReference type="STRING" id="1797532.A2729_03355"/>
<proteinExistence type="predicted"/>
<gene>
    <name evidence="1" type="ORF">A2729_03355</name>
</gene>
<protein>
    <recommendedName>
        <fullName evidence="3">Four helix bundle protein</fullName>
    </recommendedName>
</protein>
<dbReference type="PANTHER" id="PTHR38471:SF2">
    <property type="entry name" value="FOUR HELIX BUNDLE PROTEIN"/>
    <property type="match status" value="1"/>
</dbReference>
<reference evidence="1 2" key="1">
    <citation type="journal article" date="2016" name="Nat. Commun.">
        <title>Thousands of microbial genomes shed light on interconnected biogeochemical processes in an aquifer system.</title>
        <authorList>
            <person name="Anantharaman K."/>
            <person name="Brown C.T."/>
            <person name="Hug L.A."/>
            <person name="Sharon I."/>
            <person name="Castelle C.J."/>
            <person name="Probst A.J."/>
            <person name="Thomas B.C."/>
            <person name="Singh A."/>
            <person name="Wilkins M.J."/>
            <person name="Karaoz U."/>
            <person name="Brodie E.L."/>
            <person name="Williams K.H."/>
            <person name="Hubbard S.S."/>
            <person name="Banfield J.F."/>
        </authorList>
    </citation>
    <scope>NUCLEOTIDE SEQUENCE [LARGE SCALE GENOMIC DNA]</scope>
</reference>
<dbReference type="SUPFAM" id="SSF158446">
    <property type="entry name" value="IVS-encoded protein-like"/>
    <property type="match status" value="1"/>
</dbReference>
<organism evidence="1 2">
    <name type="scientific">Candidatus Buchananbacteria bacterium RIFCSPHIGHO2_01_FULL_39_14</name>
    <dbReference type="NCBI Taxonomy" id="1797532"/>
    <lineage>
        <taxon>Bacteria</taxon>
        <taxon>Candidatus Buchananiibacteriota</taxon>
    </lineage>
</organism>
<dbReference type="AlphaFoldDB" id="A0A1G1XYF8"/>
<sequence length="132" mass="15344">MRKSRDGIGGQVSTNNQNSKRYDLEDRTLEFGKRIIRLCQNLPKNGINFKLIDQIIHSGASIGANYREANETETKKDFQFRIRICRKETKETTYWLQLITEANPTLTEKINPLIQETKELIKIFAAILEKTK</sequence>
<name>A0A1G1XYF8_9BACT</name>
<dbReference type="Proteomes" id="UP000178930">
    <property type="component" value="Unassembled WGS sequence"/>
</dbReference>
<dbReference type="NCBIfam" id="TIGR02436">
    <property type="entry name" value="four helix bundle protein"/>
    <property type="match status" value="1"/>
</dbReference>
<dbReference type="Gene3D" id="1.20.1440.60">
    <property type="entry name" value="23S rRNA-intervening sequence"/>
    <property type="match status" value="1"/>
</dbReference>
<dbReference type="InterPro" id="IPR036583">
    <property type="entry name" value="23S_rRNA_IVS_sf"/>
</dbReference>
<dbReference type="PIRSF" id="PIRSF035652">
    <property type="entry name" value="CHP02436"/>
    <property type="match status" value="1"/>
</dbReference>
<comment type="caution">
    <text evidence="1">The sequence shown here is derived from an EMBL/GenBank/DDBJ whole genome shotgun (WGS) entry which is preliminary data.</text>
</comment>